<sequence length="166" mass="18550">MRADIVPLRDEHFSQLREVLDAVAREGRYLAFLQAPPLEEAIAFYRNILERECPAVVAVADGRVTGWCDVLPTNGEARAHVGTIGLGLIPEYRGRGIGAALMAEALERAWAKGFTRIELTVRTDNVRAKRLYEGLGFTVEGTLRDAFRVNGEYFDSLFMGLLRHET</sequence>
<evidence type="ECO:0000256" key="1">
    <source>
        <dbReference type="ARBA" id="ARBA00022679"/>
    </source>
</evidence>
<dbReference type="SUPFAM" id="SSF55729">
    <property type="entry name" value="Acyl-CoA N-acyltransferases (Nat)"/>
    <property type="match status" value="1"/>
</dbReference>
<dbReference type="CDD" id="cd04301">
    <property type="entry name" value="NAT_SF"/>
    <property type="match status" value="1"/>
</dbReference>
<dbReference type="Gene3D" id="3.40.630.30">
    <property type="match status" value="1"/>
</dbReference>
<proteinExistence type="predicted"/>
<keyword evidence="2 4" id="KW-0012">Acyltransferase</keyword>
<dbReference type="InterPro" id="IPR016181">
    <property type="entry name" value="Acyl_CoA_acyltransferase"/>
</dbReference>
<dbReference type="GO" id="GO:0016746">
    <property type="term" value="F:acyltransferase activity"/>
    <property type="evidence" value="ECO:0007669"/>
    <property type="project" value="UniProtKB-KW"/>
</dbReference>
<dbReference type="InterPro" id="IPR000182">
    <property type="entry name" value="GNAT_dom"/>
</dbReference>
<reference evidence="5" key="1">
    <citation type="journal article" date="2019" name="Int. J. Syst. Evol. Microbiol.">
        <title>The Global Catalogue of Microorganisms (GCM) 10K type strain sequencing project: providing services to taxonomists for standard genome sequencing and annotation.</title>
        <authorList>
            <consortium name="The Broad Institute Genomics Platform"/>
            <consortium name="The Broad Institute Genome Sequencing Center for Infectious Disease"/>
            <person name="Wu L."/>
            <person name="Ma J."/>
        </authorList>
    </citation>
    <scope>NUCLEOTIDE SEQUENCE [LARGE SCALE GENOMIC DNA]</scope>
    <source>
        <strain evidence="5">CCUG 57401</strain>
    </source>
</reference>
<organism evidence="4 5">
    <name type="scientific">Caenimonas terrae</name>
    <dbReference type="NCBI Taxonomy" id="696074"/>
    <lineage>
        <taxon>Bacteria</taxon>
        <taxon>Pseudomonadati</taxon>
        <taxon>Pseudomonadota</taxon>
        <taxon>Betaproteobacteria</taxon>
        <taxon>Burkholderiales</taxon>
        <taxon>Comamonadaceae</taxon>
        <taxon>Caenimonas</taxon>
    </lineage>
</organism>
<evidence type="ECO:0000259" key="3">
    <source>
        <dbReference type="PROSITE" id="PS51186"/>
    </source>
</evidence>
<evidence type="ECO:0000256" key="2">
    <source>
        <dbReference type="ARBA" id="ARBA00023315"/>
    </source>
</evidence>
<feature type="domain" description="N-acetyltransferase" evidence="3">
    <location>
        <begin position="3"/>
        <end position="160"/>
    </location>
</feature>
<keyword evidence="5" id="KW-1185">Reference proteome</keyword>
<dbReference type="RefSeq" id="WP_376852480.1">
    <property type="nucleotide sequence ID" value="NZ_JBHSMF010000013.1"/>
</dbReference>
<keyword evidence="1 4" id="KW-0808">Transferase</keyword>
<gene>
    <name evidence="4" type="ORF">ACFPOE_21980</name>
</gene>
<dbReference type="PANTHER" id="PTHR43877:SF2">
    <property type="entry name" value="AMINOALKYLPHOSPHONATE N-ACETYLTRANSFERASE-RELATED"/>
    <property type="match status" value="1"/>
</dbReference>
<dbReference type="Pfam" id="PF00583">
    <property type="entry name" value="Acetyltransf_1"/>
    <property type="match status" value="1"/>
</dbReference>
<name>A0ABW0NM37_9BURK</name>
<accession>A0ABW0NM37</accession>
<dbReference type="EC" id="2.3.-.-" evidence="4"/>
<dbReference type="EMBL" id="JBHSMF010000013">
    <property type="protein sequence ID" value="MFC5500228.1"/>
    <property type="molecule type" value="Genomic_DNA"/>
</dbReference>
<evidence type="ECO:0000313" key="5">
    <source>
        <dbReference type="Proteomes" id="UP001596037"/>
    </source>
</evidence>
<comment type="caution">
    <text evidence="4">The sequence shown here is derived from an EMBL/GenBank/DDBJ whole genome shotgun (WGS) entry which is preliminary data.</text>
</comment>
<dbReference type="PROSITE" id="PS51186">
    <property type="entry name" value="GNAT"/>
    <property type="match status" value="1"/>
</dbReference>
<dbReference type="Proteomes" id="UP001596037">
    <property type="component" value="Unassembled WGS sequence"/>
</dbReference>
<evidence type="ECO:0000313" key="4">
    <source>
        <dbReference type="EMBL" id="MFC5500228.1"/>
    </source>
</evidence>
<dbReference type="InterPro" id="IPR050832">
    <property type="entry name" value="Bact_Acetyltransf"/>
</dbReference>
<protein>
    <submittedName>
        <fullName evidence="4">GNAT family N-acetyltransferase</fullName>
        <ecNumber evidence="4">2.3.-.-</ecNumber>
    </submittedName>
</protein>
<dbReference type="PANTHER" id="PTHR43877">
    <property type="entry name" value="AMINOALKYLPHOSPHONATE N-ACETYLTRANSFERASE-RELATED-RELATED"/>
    <property type="match status" value="1"/>
</dbReference>